<reference evidence="1 2" key="1">
    <citation type="journal article" date="2024" name="Nat. Commun.">
        <title>Phylogenomics reveals the evolutionary origins of lichenization in chlorophyte algae.</title>
        <authorList>
            <person name="Puginier C."/>
            <person name="Libourel C."/>
            <person name="Otte J."/>
            <person name="Skaloud P."/>
            <person name="Haon M."/>
            <person name="Grisel S."/>
            <person name="Petersen M."/>
            <person name="Berrin J.G."/>
            <person name="Delaux P.M."/>
            <person name="Dal Grande F."/>
            <person name="Keller J."/>
        </authorList>
    </citation>
    <scope>NUCLEOTIDE SEQUENCE [LARGE SCALE GENOMIC DNA]</scope>
    <source>
        <strain evidence="1 2">SAG 245.80</strain>
    </source>
</reference>
<protein>
    <submittedName>
        <fullName evidence="1">Uncharacterized protein</fullName>
    </submittedName>
</protein>
<evidence type="ECO:0000313" key="2">
    <source>
        <dbReference type="Proteomes" id="UP001445335"/>
    </source>
</evidence>
<dbReference type="Proteomes" id="UP001445335">
    <property type="component" value="Unassembled WGS sequence"/>
</dbReference>
<sequence>MEEGGDKLPQCEVVEAAAAVFCWVLETATATTCWVLETALVCWLLDALAAILSYTLRRQICSEACGLLDLLGPDHLLRTHPGPLLE</sequence>
<proteinExistence type="predicted"/>
<dbReference type="AlphaFoldDB" id="A0AAW1RVW3"/>
<dbReference type="EMBL" id="JALJOU010000019">
    <property type="protein sequence ID" value="KAK9838260.1"/>
    <property type="molecule type" value="Genomic_DNA"/>
</dbReference>
<accession>A0AAW1RVW3</accession>
<evidence type="ECO:0000313" key="1">
    <source>
        <dbReference type="EMBL" id="KAK9838260.1"/>
    </source>
</evidence>
<comment type="caution">
    <text evidence="1">The sequence shown here is derived from an EMBL/GenBank/DDBJ whole genome shotgun (WGS) entry which is preliminary data.</text>
</comment>
<keyword evidence="2" id="KW-1185">Reference proteome</keyword>
<gene>
    <name evidence="1" type="ORF">WJX81_000938</name>
</gene>
<name>A0AAW1RVW3_9CHLO</name>
<organism evidence="1 2">
    <name type="scientific">Elliptochloris bilobata</name>
    <dbReference type="NCBI Taxonomy" id="381761"/>
    <lineage>
        <taxon>Eukaryota</taxon>
        <taxon>Viridiplantae</taxon>
        <taxon>Chlorophyta</taxon>
        <taxon>core chlorophytes</taxon>
        <taxon>Trebouxiophyceae</taxon>
        <taxon>Trebouxiophyceae incertae sedis</taxon>
        <taxon>Elliptochloris clade</taxon>
        <taxon>Elliptochloris</taxon>
    </lineage>
</organism>